<name>A0A844XCL1_9SPHN</name>
<dbReference type="Pfam" id="PF03062">
    <property type="entry name" value="MBOAT"/>
    <property type="match status" value="1"/>
</dbReference>
<keyword evidence="8" id="KW-0016">Alginate biosynthesis</keyword>
<dbReference type="InterPro" id="IPR024194">
    <property type="entry name" value="Ac/AlaTfrase_AlgI/DltB"/>
</dbReference>
<dbReference type="Proteomes" id="UP000461409">
    <property type="component" value="Unassembled WGS sequence"/>
</dbReference>
<comment type="pathway">
    <text evidence="2">Glycan biosynthesis; alginate biosynthesis.</text>
</comment>
<proteinExistence type="inferred from homology"/>
<evidence type="ECO:0000313" key="15">
    <source>
        <dbReference type="EMBL" id="MWV27570.1"/>
    </source>
</evidence>
<keyword evidence="6 13" id="KW-0808">Transferase</keyword>
<feature type="transmembrane region" description="Helical" evidence="14">
    <location>
        <begin position="6"/>
        <end position="23"/>
    </location>
</feature>
<evidence type="ECO:0000256" key="14">
    <source>
        <dbReference type="SAM" id="Phobius"/>
    </source>
</evidence>
<dbReference type="PIRSF" id="PIRSF016636">
    <property type="entry name" value="AlgI_DltB"/>
    <property type="match status" value="1"/>
</dbReference>
<dbReference type="AlphaFoldDB" id="A0A844XCL1"/>
<evidence type="ECO:0000313" key="16">
    <source>
        <dbReference type="Proteomes" id="UP000461409"/>
    </source>
</evidence>
<evidence type="ECO:0000256" key="11">
    <source>
        <dbReference type="ARBA" id="ARBA00023315"/>
    </source>
</evidence>
<evidence type="ECO:0000256" key="3">
    <source>
        <dbReference type="ARBA" id="ARBA00010323"/>
    </source>
</evidence>
<dbReference type="PANTHER" id="PTHR13285">
    <property type="entry name" value="ACYLTRANSFERASE"/>
    <property type="match status" value="1"/>
</dbReference>
<keyword evidence="7 14" id="KW-0812">Transmembrane</keyword>
<comment type="similarity">
    <text evidence="3 13">Belongs to the membrane-bound acyltransferase family.</text>
</comment>
<feature type="transmembrane region" description="Helical" evidence="14">
    <location>
        <begin position="52"/>
        <end position="70"/>
    </location>
</feature>
<accession>A0A844XCL1</accession>
<evidence type="ECO:0000256" key="12">
    <source>
        <dbReference type="ARBA" id="ARBA00031030"/>
    </source>
</evidence>
<evidence type="ECO:0000256" key="6">
    <source>
        <dbReference type="ARBA" id="ARBA00022679"/>
    </source>
</evidence>
<feature type="transmembrane region" description="Helical" evidence="14">
    <location>
        <begin position="307"/>
        <end position="325"/>
    </location>
</feature>
<protein>
    <recommendedName>
        <fullName evidence="4">Probable alginate O-acetylase AlgI</fullName>
    </recommendedName>
    <alternativeName>
        <fullName evidence="12">Alginate biosynthesis protein AlgI</fullName>
    </alternativeName>
</protein>
<evidence type="ECO:0000256" key="4">
    <source>
        <dbReference type="ARBA" id="ARBA00016084"/>
    </source>
</evidence>
<feature type="transmembrane region" description="Helical" evidence="14">
    <location>
        <begin position="393"/>
        <end position="414"/>
    </location>
</feature>
<evidence type="ECO:0000256" key="10">
    <source>
        <dbReference type="ARBA" id="ARBA00023136"/>
    </source>
</evidence>
<dbReference type="GO" id="GO:0005886">
    <property type="term" value="C:plasma membrane"/>
    <property type="evidence" value="ECO:0007669"/>
    <property type="project" value="UniProtKB-SubCell"/>
</dbReference>
<keyword evidence="9 14" id="KW-1133">Transmembrane helix</keyword>
<feature type="transmembrane region" description="Helical" evidence="14">
    <location>
        <begin position="442"/>
        <end position="460"/>
    </location>
</feature>
<organism evidence="15 16">
    <name type="scientific">Aurantiacibacter rhizosphaerae</name>
    <dbReference type="NCBI Taxonomy" id="2691582"/>
    <lineage>
        <taxon>Bacteria</taxon>
        <taxon>Pseudomonadati</taxon>
        <taxon>Pseudomonadota</taxon>
        <taxon>Alphaproteobacteria</taxon>
        <taxon>Sphingomonadales</taxon>
        <taxon>Erythrobacteraceae</taxon>
        <taxon>Aurantiacibacter</taxon>
    </lineage>
</organism>
<dbReference type="PANTHER" id="PTHR13285:SF23">
    <property type="entry name" value="TEICHOIC ACID D-ALANYLTRANSFERASE"/>
    <property type="match status" value="1"/>
</dbReference>
<feature type="transmembrane region" description="Helical" evidence="14">
    <location>
        <begin position="493"/>
        <end position="512"/>
    </location>
</feature>
<dbReference type="InterPro" id="IPR004299">
    <property type="entry name" value="MBOAT_fam"/>
</dbReference>
<dbReference type="InterPro" id="IPR028362">
    <property type="entry name" value="AlgI"/>
</dbReference>
<gene>
    <name evidence="15" type="ORF">GRF63_06595</name>
</gene>
<evidence type="ECO:0000256" key="8">
    <source>
        <dbReference type="ARBA" id="ARBA00022841"/>
    </source>
</evidence>
<feature type="transmembrane region" description="Helical" evidence="14">
    <location>
        <begin position="162"/>
        <end position="184"/>
    </location>
</feature>
<comment type="subcellular location">
    <subcellularLocation>
        <location evidence="1">Cell membrane</location>
        <topology evidence="1">Multi-pass membrane protein</topology>
    </subcellularLocation>
</comment>
<reference evidence="15 16" key="2">
    <citation type="submission" date="2020-02" db="EMBL/GenBank/DDBJ databases">
        <title>Erythrobacter dongmakensis sp. nov., isolated from a tidal mudflat.</title>
        <authorList>
            <person name="Kim I.S."/>
        </authorList>
    </citation>
    <scope>NUCLEOTIDE SEQUENCE [LARGE SCALE GENOMIC DNA]</scope>
    <source>
        <strain evidence="15 16">GH3-10</strain>
    </source>
</reference>
<reference evidence="15 16" key="1">
    <citation type="submission" date="2019-12" db="EMBL/GenBank/DDBJ databases">
        <authorList>
            <person name="Lee S.D."/>
        </authorList>
    </citation>
    <scope>NUCLEOTIDE SEQUENCE [LARGE SCALE GENOMIC DNA]</scope>
    <source>
        <strain evidence="15 16">GH3-10</strain>
    </source>
</reference>
<keyword evidence="11 13" id="KW-0012">Acyltransferase</keyword>
<dbReference type="EMBL" id="WUBR01000001">
    <property type="protein sequence ID" value="MWV27570.1"/>
    <property type="molecule type" value="Genomic_DNA"/>
</dbReference>
<feature type="transmembrane region" description="Helical" evidence="14">
    <location>
        <begin position="119"/>
        <end position="141"/>
    </location>
</feature>
<evidence type="ECO:0000256" key="7">
    <source>
        <dbReference type="ARBA" id="ARBA00022692"/>
    </source>
</evidence>
<dbReference type="GO" id="GO:0016746">
    <property type="term" value="F:acyltransferase activity"/>
    <property type="evidence" value="ECO:0007669"/>
    <property type="project" value="UniProtKB-KW"/>
</dbReference>
<evidence type="ECO:0000256" key="5">
    <source>
        <dbReference type="ARBA" id="ARBA00022475"/>
    </source>
</evidence>
<keyword evidence="5 13" id="KW-1003">Cell membrane</keyword>
<evidence type="ECO:0000256" key="9">
    <source>
        <dbReference type="ARBA" id="ARBA00022989"/>
    </source>
</evidence>
<sequence length="522" mass="59402">MIFTDPLFLFVFLPIVLITFYTISHFAGKNAALIVLFVSSIIFYIPHSWFSVALLIIALIVNFVIALAITFMDDEDKRRKRLYLAGQAYNFLSLCYFKYKIVSLLFGPSGGVLVDIAGIAIPAGISFYTFHQAAFLADAYGREKNVLQFLGKLSSPKAMVSAFCRYGAFVSFFPQLIIGPITYLSEFNPQIQSKRFLRLNPIDLAVGLTFIAIGMFKKVVIADNLAPTVDVVFSAANVGAEIHPVQAWIGALAYMGQLYFDFSGYSDMALGLARMFGLRYPINFFSPFKANGIIDYYRRWHMTLTRVIARFLYTPLSVAGTRYAMFNRLAPIPAHLLSLWIPMLVNFQIIGIWHGALWTFVVFGLMHGFWFALETEVRASKWYRNFSKDKNRLFIGFLERAVFFLPLLLSLAMFRSESVAGGFHLFSQMFGTSFDAPSAFNMRYPVMMLGIAFSIIYLCPNSVELMRRYRPAIMTYDNKSYGPAFLRRLWRPGWVQAAYMSVLVLAALYYVSRQPPFLYQGF</sequence>
<evidence type="ECO:0000256" key="2">
    <source>
        <dbReference type="ARBA" id="ARBA00005182"/>
    </source>
</evidence>
<feature type="transmembrane region" description="Helical" evidence="14">
    <location>
        <begin position="345"/>
        <end position="373"/>
    </location>
</feature>
<evidence type="ECO:0000256" key="13">
    <source>
        <dbReference type="PIRNR" id="PIRNR016636"/>
    </source>
</evidence>
<comment type="caution">
    <text evidence="15">The sequence shown here is derived from an EMBL/GenBank/DDBJ whole genome shotgun (WGS) entry which is preliminary data.</text>
</comment>
<dbReference type="PIRSF" id="PIRSF500217">
    <property type="entry name" value="AlgI"/>
    <property type="match status" value="1"/>
</dbReference>
<keyword evidence="10 13" id="KW-0472">Membrane</keyword>
<keyword evidence="16" id="KW-1185">Reference proteome</keyword>
<dbReference type="GO" id="GO:0042121">
    <property type="term" value="P:alginic acid biosynthetic process"/>
    <property type="evidence" value="ECO:0007669"/>
    <property type="project" value="UniProtKB-KW"/>
</dbReference>
<evidence type="ECO:0000256" key="1">
    <source>
        <dbReference type="ARBA" id="ARBA00004651"/>
    </source>
</evidence>
<feature type="transmembrane region" description="Helical" evidence="14">
    <location>
        <begin position="196"/>
        <end position="216"/>
    </location>
</feature>
<dbReference type="InterPro" id="IPR051085">
    <property type="entry name" value="MB_O-acyltransferase"/>
</dbReference>